<dbReference type="InterPro" id="IPR004681">
    <property type="entry name" value="TRAP_DctM"/>
</dbReference>
<keyword evidence="2" id="KW-1003">Cell membrane</keyword>
<evidence type="ECO:0000256" key="1">
    <source>
        <dbReference type="ARBA" id="ARBA00004429"/>
    </source>
</evidence>
<dbReference type="AlphaFoldDB" id="A0A5D4GZE3"/>
<dbReference type="PIRSF" id="PIRSF006066">
    <property type="entry name" value="HI0050"/>
    <property type="match status" value="1"/>
</dbReference>
<evidence type="ECO:0000256" key="5">
    <source>
        <dbReference type="ARBA" id="ARBA00022989"/>
    </source>
</evidence>
<evidence type="ECO:0000256" key="2">
    <source>
        <dbReference type="ARBA" id="ARBA00022475"/>
    </source>
</evidence>
<keyword evidence="10" id="KW-1185">Reference proteome</keyword>
<feature type="domain" description="TRAP C4-dicarboxylate transport system permease DctM subunit" evidence="8">
    <location>
        <begin position="12"/>
        <end position="419"/>
    </location>
</feature>
<dbReference type="OrthoDB" id="8043430at2"/>
<comment type="subunit">
    <text evidence="7">The complex comprises the extracytoplasmic solute receptor protein and the two transmembrane proteins.</text>
</comment>
<gene>
    <name evidence="9" type="ORF">FY036_08280</name>
</gene>
<feature type="transmembrane region" description="Helical" evidence="7">
    <location>
        <begin position="271"/>
        <end position="292"/>
    </location>
</feature>
<organism evidence="9 10">
    <name type="scientific">Neoaquamicrobium microcysteis</name>
    <dbReference type="NCBI Taxonomy" id="2682781"/>
    <lineage>
        <taxon>Bacteria</taxon>
        <taxon>Pseudomonadati</taxon>
        <taxon>Pseudomonadota</taxon>
        <taxon>Alphaproteobacteria</taxon>
        <taxon>Hyphomicrobiales</taxon>
        <taxon>Phyllobacteriaceae</taxon>
        <taxon>Neoaquamicrobium</taxon>
    </lineage>
</organism>
<name>A0A5D4GZE3_9HYPH</name>
<feature type="transmembrane region" description="Helical" evidence="7">
    <location>
        <begin position="171"/>
        <end position="194"/>
    </location>
</feature>
<comment type="similarity">
    <text evidence="7">Belongs to the TRAP transporter large permease family.</text>
</comment>
<keyword evidence="3 7" id="KW-0997">Cell inner membrane</keyword>
<feature type="transmembrane region" description="Helical" evidence="7">
    <location>
        <begin position="337"/>
        <end position="356"/>
    </location>
</feature>
<feature type="transmembrane region" description="Helical" evidence="7">
    <location>
        <begin position="6"/>
        <end position="36"/>
    </location>
</feature>
<sequence length="431" mass="45861">MAAAGVGFLFSLILIFLRVPIAAALGITGFLGFGLLVGWRQSATMLAITTRDASMSYSLVVIPLFILMGNLIAGTGVSRELYRAAQTWLGGLKGGLANATIVSCAGFGMVCGSSVATVVTMGKVALPSMRYYGYRDSLSSATIAAGATFGLLLPPSVLAIVYGIITETHIGKLYAAMLIPGILGIVGYMAAVYWTCWRDPSIAPLQTKTPWKERVAALGTIWPVLLLFTTVLGGIYSGITTAAEASGIGALGAFLLALARRRLTWQITYDILLDSAQATAIIFGVLIGALVFTQFLNYTGAHTGLLNFVRDSGFSSFTVIVIICVIYLFLGAVMEELSMVLLTVPLFFPIVVGLGYDPVWFGVLVVILCGIGLITPPVGMNLFMIRTFAPDIHIMTIIRGIVPFVAVEVIRVFVLAAFPILATFLPMLLFN</sequence>
<dbReference type="NCBIfam" id="TIGR00786">
    <property type="entry name" value="dctM"/>
    <property type="match status" value="1"/>
</dbReference>
<comment type="caution">
    <text evidence="9">The sequence shown here is derived from an EMBL/GenBank/DDBJ whole genome shotgun (WGS) entry which is preliminary data.</text>
</comment>
<keyword evidence="5 7" id="KW-1133">Transmembrane helix</keyword>
<feature type="transmembrane region" description="Helical" evidence="7">
    <location>
        <begin position="97"/>
        <end position="120"/>
    </location>
</feature>
<feature type="transmembrane region" description="Helical" evidence="7">
    <location>
        <begin position="215"/>
        <end position="236"/>
    </location>
</feature>
<evidence type="ECO:0000256" key="3">
    <source>
        <dbReference type="ARBA" id="ARBA00022519"/>
    </source>
</evidence>
<dbReference type="RefSeq" id="WP_148914228.1">
    <property type="nucleotide sequence ID" value="NZ_VSZS01000059.1"/>
</dbReference>
<keyword evidence="6 7" id="KW-0472">Membrane</keyword>
<feature type="transmembrane region" description="Helical" evidence="7">
    <location>
        <begin position="242"/>
        <end position="259"/>
    </location>
</feature>
<comment type="subcellular location">
    <subcellularLocation>
        <location evidence="1 7">Cell inner membrane</location>
        <topology evidence="1 7">Multi-pass membrane protein</topology>
    </subcellularLocation>
</comment>
<evidence type="ECO:0000256" key="6">
    <source>
        <dbReference type="ARBA" id="ARBA00023136"/>
    </source>
</evidence>
<reference evidence="9 10" key="2">
    <citation type="submission" date="2019-09" db="EMBL/GenBank/DDBJ databases">
        <title>Mesorhizobium sp. MaA-C15 isolated from Microcystis aeruginosa.</title>
        <authorList>
            <person name="Jeong S.E."/>
            <person name="Jin H.M."/>
            <person name="Jeon C.O."/>
        </authorList>
    </citation>
    <scope>NUCLEOTIDE SEQUENCE [LARGE SCALE GENOMIC DNA]</scope>
    <source>
        <strain evidence="9 10">MaA-C15</strain>
    </source>
</reference>
<evidence type="ECO:0000256" key="4">
    <source>
        <dbReference type="ARBA" id="ARBA00022692"/>
    </source>
</evidence>
<reference evidence="9 10" key="1">
    <citation type="submission" date="2019-08" db="EMBL/GenBank/DDBJ databases">
        <authorList>
            <person name="Seo Y.L."/>
        </authorList>
    </citation>
    <scope>NUCLEOTIDE SEQUENCE [LARGE SCALE GENOMIC DNA]</scope>
    <source>
        <strain evidence="9 10">MaA-C15</strain>
    </source>
</reference>
<feature type="transmembrane region" description="Helical" evidence="7">
    <location>
        <begin position="397"/>
        <end position="430"/>
    </location>
</feature>
<dbReference type="InterPro" id="IPR010656">
    <property type="entry name" value="DctM"/>
</dbReference>
<dbReference type="GO" id="GO:0022857">
    <property type="term" value="F:transmembrane transporter activity"/>
    <property type="evidence" value="ECO:0007669"/>
    <property type="project" value="UniProtKB-UniRule"/>
</dbReference>
<feature type="transmembrane region" description="Helical" evidence="7">
    <location>
        <begin position="362"/>
        <end position="385"/>
    </location>
</feature>
<protein>
    <recommendedName>
        <fullName evidence="7">TRAP transporter large permease protein</fullName>
    </recommendedName>
</protein>
<dbReference type="PANTHER" id="PTHR33362:SF5">
    <property type="entry name" value="C4-DICARBOXYLATE TRAP TRANSPORTER LARGE PERMEASE PROTEIN DCTM"/>
    <property type="match status" value="1"/>
</dbReference>
<proteinExistence type="inferred from homology"/>
<evidence type="ECO:0000313" key="10">
    <source>
        <dbReference type="Proteomes" id="UP000323258"/>
    </source>
</evidence>
<keyword evidence="4 7" id="KW-0812">Transmembrane</keyword>
<comment type="function">
    <text evidence="7">Part of the tripartite ATP-independent periplasmic (TRAP) transport system.</text>
</comment>
<dbReference type="PANTHER" id="PTHR33362">
    <property type="entry name" value="SIALIC ACID TRAP TRANSPORTER PERMEASE PROTEIN SIAT-RELATED"/>
    <property type="match status" value="1"/>
</dbReference>
<dbReference type="Proteomes" id="UP000323258">
    <property type="component" value="Unassembled WGS sequence"/>
</dbReference>
<accession>A0A5D4GZE3</accession>
<feature type="transmembrane region" description="Helical" evidence="7">
    <location>
        <begin position="57"/>
        <end position="77"/>
    </location>
</feature>
<feature type="transmembrane region" description="Helical" evidence="7">
    <location>
        <begin position="141"/>
        <end position="165"/>
    </location>
</feature>
<evidence type="ECO:0000259" key="8">
    <source>
        <dbReference type="Pfam" id="PF06808"/>
    </source>
</evidence>
<dbReference type="GO" id="GO:0005886">
    <property type="term" value="C:plasma membrane"/>
    <property type="evidence" value="ECO:0007669"/>
    <property type="project" value="UniProtKB-SubCell"/>
</dbReference>
<feature type="transmembrane region" description="Helical" evidence="7">
    <location>
        <begin position="312"/>
        <end position="330"/>
    </location>
</feature>
<keyword evidence="7" id="KW-0813">Transport</keyword>
<dbReference type="Pfam" id="PF06808">
    <property type="entry name" value="DctM"/>
    <property type="match status" value="1"/>
</dbReference>
<evidence type="ECO:0000256" key="7">
    <source>
        <dbReference type="RuleBase" id="RU369079"/>
    </source>
</evidence>
<evidence type="ECO:0000313" key="9">
    <source>
        <dbReference type="EMBL" id="TYR33554.1"/>
    </source>
</evidence>
<dbReference type="EMBL" id="VSZS01000059">
    <property type="protein sequence ID" value="TYR33554.1"/>
    <property type="molecule type" value="Genomic_DNA"/>
</dbReference>